<proteinExistence type="predicted"/>
<dbReference type="SUPFAM" id="SSF52317">
    <property type="entry name" value="Class I glutamine amidotransferase-like"/>
    <property type="match status" value="1"/>
</dbReference>
<accession>E0X6Q0</accession>
<feature type="domain" description="ThuA-like" evidence="1">
    <location>
        <begin position="22"/>
        <end position="227"/>
    </location>
</feature>
<organism evidence="2">
    <name type="scientific">uncultured microorganism</name>
    <dbReference type="NCBI Taxonomy" id="358574"/>
    <lineage>
        <taxon>unclassified sequences</taxon>
        <taxon>environmental samples</taxon>
    </lineage>
</organism>
<dbReference type="EMBL" id="GQ844926">
    <property type="protein sequence ID" value="ACY25456.1"/>
    <property type="molecule type" value="Genomic_DNA"/>
</dbReference>
<dbReference type="Pfam" id="PF06283">
    <property type="entry name" value="ThuA"/>
    <property type="match status" value="1"/>
</dbReference>
<dbReference type="InterPro" id="IPR029062">
    <property type="entry name" value="Class_I_gatase-like"/>
</dbReference>
<dbReference type="InterPro" id="IPR029010">
    <property type="entry name" value="ThuA-like"/>
</dbReference>
<evidence type="ECO:0000313" key="2">
    <source>
        <dbReference type="EMBL" id="ACY25456.1"/>
    </source>
</evidence>
<name>E0X6Q0_9ZZZZ</name>
<sequence>MASAPTRVHVVTGGFPPGTHGGHDMDYARLKLLDMLYSDGNVRTTTGNDFTDMWKWLPVTDVLITYTAGPYADDPQNEILRDWIGNGGHWLGLHGTSGGKAARMGQGRRQMVKMNHHETLGGFFINHPPIKRFTVDVKKVDSPILEGLPEQFDVIDEPYMIEITDRPNTDILLTAPIGPDNYPDFGFDYEEDTALEADGITRVFGYTRGIGEGGVCYIALGHCHSPLTNSQPFVEENARDENGEMPRTLRFTWDTEEYRQLLANSLNWARG</sequence>
<protein>
    <recommendedName>
        <fullName evidence="1">ThuA-like domain-containing protein</fullName>
    </recommendedName>
</protein>
<dbReference type="Gene3D" id="3.40.50.880">
    <property type="match status" value="1"/>
</dbReference>
<reference evidence="2" key="1">
    <citation type="submission" date="2009-08" db="EMBL/GenBank/DDBJ databases">
        <title>Screening for novel FADH2-dependent halogenase genes in the metagenomes of marine sponge associated microbial consortia.</title>
        <authorList>
            <person name="Scheuermayer M."/>
            <person name="Fieseler L."/>
            <person name="Bayer K."/>
            <person name="Hentschel U."/>
        </authorList>
    </citation>
    <scope>NUCLEOTIDE SEQUENCE</scope>
</reference>
<evidence type="ECO:0000259" key="1">
    <source>
        <dbReference type="Pfam" id="PF06283"/>
    </source>
</evidence>
<dbReference type="AlphaFoldDB" id="E0X6Q0"/>